<reference evidence="2 3" key="1">
    <citation type="journal article" date="2012" name="PLoS Pathog.">
        <title>Diverse lifestyles and strategies of plant pathogenesis encoded in the genomes of eighteen Dothideomycetes fungi.</title>
        <authorList>
            <person name="Ohm R.A."/>
            <person name="Feau N."/>
            <person name="Henrissat B."/>
            <person name="Schoch C.L."/>
            <person name="Horwitz B.A."/>
            <person name="Barry K.W."/>
            <person name="Condon B.J."/>
            <person name="Copeland A.C."/>
            <person name="Dhillon B."/>
            <person name="Glaser F."/>
            <person name="Hesse C.N."/>
            <person name="Kosti I."/>
            <person name="LaButti K."/>
            <person name="Lindquist E.A."/>
            <person name="Lucas S."/>
            <person name="Salamov A.A."/>
            <person name="Bradshaw R.E."/>
            <person name="Ciuffetti L."/>
            <person name="Hamelin R.C."/>
            <person name="Kema G.H.J."/>
            <person name="Lawrence C."/>
            <person name="Scott J.A."/>
            <person name="Spatafora J.W."/>
            <person name="Turgeon B.G."/>
            <person name="de Wit P.J.G.M."/>
            <person name="Zhong S."/>
            <person name="Goodwin S.B."/>
            <person name="Grigoriev I.V."/>
        </authorList>
    </citation>
    <scope>NUCLEOTIDE SEQUENCE [LARGE SCALE GENOMIC DNA]</scope>
    <source>
        <strain evidence="2 3">UAMH 10762</strain>
    </source>
</reference>
<feature type="region of interest" description="Disordered" evidence="1">
    <location>
        <begin position="386"/>
        <end position="409"/>
    </location>
</feature>
<feature type="compositionally biased region" description="Low complexity" evidence="1">
    <location>
        <begin position="238"/>
        <end position="247"/>
    </location>
</feature>
<dbReference type="eggNOG" id="ENOG502T00Q">
    <property type="taxonomic scope" value="Eukaryota"/>
</dbReference>
<dbReference type="GeneID" id="19109426"/>
<dbReference type="HOGENOM" id="CLU_334382_0_0_1"/>
<feature type="region of interest" description="Disordered" evidence="1">
    <location>
        <begin position="1"/>
        <end position="98"/>
    </location>
</feature>
<sequence length="820" mass="88143">MARRSSARLRSRNSSTPKRVSLSHDATTAHTPRTVPTKLTSVEEHDEMPGAFPRSLSPPADGTPTRPAKRLATRVAVTPKDVTPVKPSDEEMHPQKHHNTTAKVLDEARHLGFMHMAPHTAPPKQQHSRIATLQATPSRTNVQSANEAQTPTFQFTFRREHSLELSPEAKQLMEEKREEAARIRQQMLAGKEAAEKDVEASDRKIAAAKGKKGRFSEAHNAEFEKMDSIASHASALRATAAPATTIPTPKPQLSRGGAVTKSLKRSPSKARLDEPISKVSTAAQQSPSKAALIPSTSGLPRPASSHILTSGTDTEPSSPSKRHKRTAVDDYVSAARQHSSEDKEPDPATPKQPQALHCQRSNPHVSTVTTPTQALLSRAVSVKSTSKIPASALVASPPKPSTPATQKLKEVDSSVPLLARSPSKATLFAEANVEKATTDQAPFFRWSPLKPSPRKQQAELTDESLASRSSETPLLARLPLKSSTAKSVNVDAESEQQPSVLLLARSPSKIALPTNPTTTQVSTSPGKSLGMGIMGRFNLLRASPMKSILRSPHRLYSDDPAKVAAGTHFATPPKSKVIESTVHDSHAVTTATGHKRVDFTSSTKERWEAGQKAQQEASSTPSKTPSPSPADSAKIADKDKMQVNYPSLPNSLDPVSPSPQKRRQTIAPGEFTFRADDHGVVFGPGAPSELAKGKRPSTIRHVSSDFVNLTSQPVQGSKKRKFEFENEEAAVQSATAIPEVGKENAEPVGTSTEVEERPTKRTKANPAEPTPSPTKSSVARRTTLGVKPKGAKTLAPPKDKKPATISQARLNALAMPKKRG</sequence>
<dbReference type="EMBL" id="KB445550">
    <property type="protein sequence ID" value="EMD00484.1"/>
    <property type="molecule type" value="Genomic_DNA"/>
</dbReference>
<dbReference type="AlphaFoldDB" id="M2N8L7"/>
<feature type="region of interest" description="Disordered" evidence="1">
    <location>
        <begin position="566"/>
        <end position="663"/>
    </location>
</feature>
<proteinExistence type="predicted"/>
<gene>
    <name evidence="2" type="ORF">BAUCODRAFT_170609</name>
</gene>
<feature type="region of interest" description="Disordered" evidence="1">
    <location>
        <begin position="733"/>
        <end position="820"/>
    </location>
</feature>
<feature type="region of interest" description="Disordered" evidence="1">
    <location>
        <begin position="236"/>
        <end position="372"/>
    </location>
</feature>
<feature type="compositionally biased region" description="Polar residues" evidence="1">
    <location>
        <begin position="278"/>
        <end position="298"/>
    </location>
</feature>
<dbReference type="OrthoDB" id="5204833at2759"/>
<evidence type="ECO:0000313" key="3">
    <source>
        <dbReference type="Proteomes" id="UP000011761"/>
    </source>
</evidence>
<dbReference type="Proteomes" id="UP000011761">
    <property type="component" value="Unassembled WGS sequence"/>
</dbReference>
<dbReference type="KEGG" id="bcom:BAUCODRAFT_170609"/>
<feature type="region of interest" description="Disordered" evidence="1">
    <location>
        <begin position="444"/>
        <end position="470"/>
    </location>
</feature>
<evidence type="ECO:0008006" key="4">
    <source>
        <dbReference type="Google" id="ProtNLM"/>
    </source>
</evidence>
<feature type="compositionally biased region" description="Polar residues" evidence="1">
    <location>
        <begin position="359"/>
        <end position="372"/>
    </location>
</feature>
<dbReference type="OMA" id="GHASAWR"/>
<dbReference type="RefSeq" id="XP_007671668.1">
    <property type="nucleotide sequence ID" value="XM_007673478.1"/>
</dbReference>
<evidence type="ECO:0000256" key="1">
    <source>
        <dbReference type="SAM" id="MobiDB-lite"/>
    </source>
</evidence>
<feature type="compositionally biased region" description="Basic residues" evidence="1">
    <location>
        <begin position="1"/>
        <end position="11"/>
    </location>
</feature>
<dbReference type="STRING" id="717646.M2N8L7"/>
<feature type="compositionally biased region" description="Basic and acidic residues" evidence="1">
    <location>
        <begin position="192"/>
        <end position="205"/>
    </location>
</feature>
<protein>
    <recommendedName>
        <fullName evidence="4">Erythromycin esterase</fullName>
    </recommendedName>
</protein>
<keyword evidence="3" id="KW-1185">Reference proteome</keyword>
<organism evidence="2 3">
    <name type="scientific">Baudoinia panamericana (strain UAMH 10762)</name>
    <name type="common">Angels' share fungus</name>
    <name type="synonym">Baudoinia compniacensis (strain UAMH 10762)</name>
    <dbReference type="NCBI Taxonomy" id="717646"/>
    <lineage>
        <taxon>Eukaryota</taxon>
        <taxon>Fungi</taxon>
        <taxon>Dikarya</taxon>
        <taxon>Ascomycota</taxon>
        <taxon>Pezizomycotina</taxon>
        <taxon>Dothideomycetes</taxon>
        <taxon>Dothideomycetidae</taxon>
        <taxon>Mycosphaerellales</taxon>
        <taxon>Teratosphaeriaceae</taxon>
        <taxon>Baudoinia</taxon>
    </lineage>
</organism>
<feature type="compositionally biased region" description="Low complexity" evidence="1">
    <location>
        <begin position="617"/>
        <end position="633"/>
    </location>
</feature>
<feature type="compositionally biased region" description="Polar residues" evidence="1">
    <location>
        <begin position="306"/>
        <end position="319"/>
    </location>
</feature>
<evidence type="ECO:0000313" key="2">
    <source>
        <dbReference type="EMBL" id="EMD00484.1"/>
    </source>
</evidence>
<accession>M2N8L7</accession>
<feature type="region of interest" description="Disordered" evidence="1">
    <location>
        <begin position="188"/>
        <end position="219"/>
    </location>
</feature>
<feature type="compositionally biased region" description="Polar residues" evidence="1">
    <location>
        <begin position="454"/>
        <end position="470"/>
    </location>
</feature>
<name>M2N8L7_BAUPA</name>
<feature type="compositionally biased region" description="Basic and acidic residues" evidence="1">
    <location>
        <begin position="595"/>
        <end position="609"/>
    </location>
</feature>